<dbReference type="InterPro" id="IPR036465">
    <property type="entry name" value="vWFA_dom_sf"/>
</dbReference>
<dbReference type="PANTHER" id="PTHR45737">
    <property type="entry name" value="VON WILLEBRAND FACTOR A DOMAIN-CONTAINING PROTEIN 5A"/>
    <property type="match status" value="1"/>
</dbReference>
<reference evidence="2" key="1">
    <citation type="submission" date="2021-02" db="EMBL/GenBank/DDBJ databases">
        <authorList>
            <person name="Nowell W R."/>
        </authorList>
    </citation>
    <scope>NUCLEOTIDE SEQUENCE</scope>
</reference>
<comment type="caution">
    <text evidence="2">The sequence shown here is derived from an EMBL/GenBank/DDBJ whole genome shotgun (WGS) entry which is preliminary data.</text>
</comment>
<sequence>MDNTTEEGKRLMYMAAMVASWPNNAADNVPTVPCLSADKHLLVLTAAASRVRYGISVTFIMVLAADVKAVLPKNILADPISPTELNLWCIFDDGSVTPAYSYDSKYGDERVSLVDCPLTHFVSMERIRSFPSCSVQQYVNDTNIRDRFAKRVQDASKQQQYVPLKQVNVEAYIKSFAADVTIKQVFRNDETKPIEAVYCFPIEEQAAIYSFIARIDDQEIIAQLKEKKEAQREYSDVIRQGDGAYLLEQDEKSQDNFIINVGTLLPADLGGTELLRPLQCLEQHSPEEGRARQIFLLTDGEISNVNEVLNLCRSMATSTRIFSFGLGHSPSRSLVKGLARATNGRFVFIPPKTSVDVHVGEQLQKALQSSITNVQVEWNLGTNVMSAPTKIPPVYANDRLIVYALTNDPMIVFDHNSNVKLHTNKNLI</sequence>
<dbReference type="EMBL" id="CAJNOT010000461">
    <property type="protein sequence ID" value="CAF0989570.1"/>
    <property type="molecule type" value="Genomic_DNA"/>
</dbReference>
<dbReference type="Proteomes" id="UP000663864">
    <property type="component" value="Unassembled WGS sequence"/>
</dbReference>
<dbReference type="SMART" id="SM00609">
    <property type="entry name" value="VIT"/>
    <property type="match status" value="1"/>
</dbReference>
<protein>
    <recommendedName>
        <fullName evidence="1">VIT domain-containing protein</fullName>
    </recommendedName>
</protein>
<dbReference type="SUPFAM" id="SSF53300">
    <property type="entry name" value="vWA-like"/>
    <property type="match status" value="1"/>
</dbReference>
<organism evidence="2 3">
    <name type="scientific">Rotaria sordida</name>
    <dbReference type="NCBI Taxonomy" id="392033"/>
    <lineage>
        <taxon>Eukaryota</taxon>
        <taxon>Metazoa</taxon>
        <taxon>Spiralia</taxon>
        <taxon>Gnathifera</taxon>
        <taxon>Rotifera</taxon>
        <taxon>Eurotatoria</taxon>
        <taxon>Bdelloidea</taxon>
        <taxon>Philodinida</taxon>
        <taxon>Philodinidae</taxon>
        <taxon>Rotaria</taxon>
    </lineage>
</organism>
<evidence type="ECO:0000259" key="1">
    <source>
        <dbReference type="PROSITE" id="PS51468"/>
    </source>
</evidence>
<dbReference type="InterPro" id="IPR013694">
    <property type="entry name" value="VIT"/>
</dbReference>
<dbReference type="Pfam" id="PF08487">
    <property type="entry name" value="VIT"/>
    <property type="match status" value="1"/>
</dbReference>
<name>A0A814G0N3_9BILA</name>
<dbReference type="PANTHER" id="PTHR45737:SF6">
    <property type="entry name" value="VON WILLEBRAND FACTOR A DOMAIN-CONTAINING PROTEIN 5A"/>
    <property type="match status" value="1"/>
</dbReference>
<evidence type="ECO:0000313" key="3">
    <source>
        <dbReference type="Proteomes" id="UP000663864"/>
    </source>
</evidence>
<gene>
    <name evidence="2" type="ORF">ZHD862_LOCUS11950</name>
</gene>
<proteinExistence type="predicted"/>
<accession>A0A814G0N3</accession>
<feature type="domain" description="VIT" evidence="1">
    <location>
        <begin position="148"/>
        <end position="279"/>
    </location>
</feature>
<dbReference type="PROSITE" id="PS51468">
    <property type="entry name" value="VIT"/>
    <property type="match status" value="1"/>
</dbReference>
<dbReference type="Gene3D" id="3.40.50.410">
    <property type="entry name" value="von Willebrand factor, type A domain"/>
    <property type="match status" value="1"/>
</dbReference>
<dbReference type="AlphaFoldDB" id="A0A814G0N3"/>
<evidence type="ECO:0000313" key="2">
    <source>
        <dbReference type="EMBL" id="CAF0989570.1"/>
    </source>
</evidence>